<dbReference type="OrthoDB" id="9804315at2"/>
<comment type="catalytic activity">
    <reaction evidence="8">
        <text>(6S)-5,6,7,8-tetrahydrofolate + NADP(+) = 7,8-dihydrofolate + NADPH + H(+)</text>
        <dbReference type="Rhea" id="RHEA:15009"/>
        <dbReference type="ChEBI" id="CHEBI:15378"/>
        <dbReference type="ChEBI" id="CHEBI:57451"/>
        <dbReference type="ChEBI" id="CHEBI:57453"/>
        <dbReference type="ChEBI" id="CHEBI:57783"/>
        <dbReference type="ChEBI" id="CHEBI:58349"/>
        <dbReference type="EC" id="1.5.1.3"/>
    </reaction>
</comment>
<dbReference type="CDD" id="cd00209">
    <property type="entry name" value="DHFR"/>
    <property type="match status" value="1"/>
</dbReference>
<feature type="domain" description="DHFR" evidence="10">
    <location>
        <begin position="3"/>
        <end position="163"/>
    </location>
</feature>
<name>A0A0J1D5S5_9BURK</name>
<dbReference type="UniPathway" id="UPA00077">
    <property type="reaction ID" value="UER00158"/>
</dbReference>
<dbReference type="GO" id="GO:0006730">
    <property type="term" value="P:one-carbon metabolic process"/>
    <property type="evidence" value="ECO:0007669"/>
    <property type="project" value="UniProtKB-KW"/>
</dbReference>
<dbReference type="FunFam" id="3.40.430.10:FF:000001">
    <property type="entry name" value="Dihydrofolate reductase"/>
    <property type="match status" value="1"/>
</dbReference>
<dbReference type="PROSITE" id="PS51330">
    <property type="entry name" value="DHFR_2"/>
    <property type="match status" value="1"/>
</dbReference>
<dbReference type="PRINTS" id="PR00070">
    <property type="entry name" value="DHFR"/>
</dbReference>
<dbReference type="PROSITE" id="PS00075">
    <property type="entry name" value="DHFR_1"/>
    <property type="match status" value="1"/>
</dbReference>
<dbReference type="GO" id="GO:0046452">
    <property type="term" value="P:dihydrofolate metabolic process"/>
    <property type="evidence" value="ECO:0007669"/>
    <property type="project" value="TreeGrafter"/>
</dbReference>
<comment type="function">
    <text evidence="7 8">Key enzyme in folate metabolism. Catalyzes an essential reaction for de novo glycine and purine synthesis, and for DNA precursor synthesis.</text>
</comment>
<evidence type="ECO:0000256" key="1">
    <source>
        <dbReference type="ARBA" id="ARBA00004903"/>
    </source>
</evidence>
<dbReference type="RefSeq" id="WP_047844831.1">
    <property type="nucleotide sequence ID" value="NZ_AEJF01000007.1"/>
</dbReference>
<gene>
    <name evidence="11" type="ORF">EOS_01410</name>
</gene>
<accession>A0A0J1D5S5</accession>
<evidence type="ECO:0000256" key="3">
    <source>
        <dbReference type="ARBA" id="ARBA00012856"/>
    </source>
</evidence>
<dbReference type="GO" id="GO:0046655">
    <property type="term" value="P:folic acid metabolic process"/>
    <property type="evidence" value="ECO:0007669"/>
    <property type="project" value="TreeGrafter"/>
</dbReference>
<keyword evidence="5 8" id="KW-0521">NADP</keyword>
<evidence type="ECO:0000256" key="8">
    <source>
        <dbReference type="PIRNR" id="PIRNR000194"/>
    </source>
</evidence>
<dbReference type="GO" id="GO:0070401">
    <property type="term" value="F:NADP+ binding"/>
    <property type="evidence" value="ECO:0007669"/>
    <property type="project" value="UniProtKB-ARBA"/>
</dbReference>
<comment type="similarity">
    <text evidence="2 8 9">Belongs to the dihydrofolate reductase family.</text>
</comment>
<organism evidence="11 12">
    <name type="scientific">Caballeronia mineralivorans PML1(12)</name>
    <dbReference type="NCBI Taxonomy" id="908627"/>
    <lineage>
        <taxon>Bacteria</taxon>
        <taxon>Pseudomonadati</taxon>
        <taxon>Pseudomonadota</taxon>
        <taxon>Betaproteobacteria</taxon>
        <taxon>Burkholderiales</taxon>
        <taxon>Burkholderiaceae</taxon>
        <taxon>Caballeronia</taxon>
    </lineage>
</organism>
<evidence type="ECO:0000313" key="12">
    <source>
        <dbReference type="Proteomes" id="UP000035963"/>
    </source>
</evidence>
<keyword evidence="4 8" id="KW-0554">One-carbon metabolism</keyword>
<dbReference type="EMBL" id="AEJF01000007">
    <property type="protein sequence ID" value="KLU28000.1"/>
    <property type="molecule type" value="Genomic_DNA"/>
</dbReference>
<protein>
    <recommendedName>
        <fullName evidence="3 8">Dihydrofolate reductase</fullName>
        <ecNumber evidence="3 8">1.5.1.3</ecNumber>
    </recommendedName>
</protein>
<dbReference type="InterPro" id="IPR017925">
    <property type="entry name" value="DHFR_CS"/>
</dbReference>
<dbReference type="GO" id="GO:0004146">
    <property type="term" value="F:dihydrofolate reductase activity"/>
    <property type="evidence" value="ECO:0007669"/>
    <property type="project" value="UniProtKB-EC"/>
</dbReference>
<dbReference type="InterPro" id="IPR024072">
    <property type="entry name" value="DHFR-like_dom_sf"/>
</dbReference>
<evidence type="ECO:0000256" key="6">
    <source>
        <dbReference type="ARBA" id="ARBA00023002"/>
    </source>
</evidence>
<evidence type="ECO:0000256" key="9">
    <source>
        <dbReference type="RuleBase" id="RU004474"/>
    </source>
</evidence>
<dbReference type="AlphaFoldDB" id="A0A0J1D5S5"/>
<dbReference type="PIRSF" id="PIRSF000194">
    <property type="entry name" value="DHFR"/>
    <property type="match status" value="1"/>
</dbReference>
<evidence type="ECO:0000256" key="5">
    <source>
        <dbReference type="ARBA" id="ARBA00022857"/>
    </source>
</evidence>
<dbReference type="GO" id="GO:0046654">
    <property type="term" value="P:tetrahydrofolate biosynthetic process"/>
    <property type="evidence" value="ECO:0007669"/>
    <property type="project" value="UniProtKB-UniPathway"/>
</dbReference>
<dbReference type="InterPro" id="IPR001796">
    <property type="entry name" value="DHFR_dom"/>
</dbReference>
<evidence type="ECO:0000313" key="11">
    <source>
        <dbReference type="EMBL" id="KLU28000.1"/>
    </source>
</evidence>
<dbReference type="SUPFAM" id="SSF53597">
    <property type="entry name" value="Dihydrofolate reductase-like"/>
    <property type="match status" value="1"/>
</dbReference>
<keyword evidence="12" id="KW-1185">Reference proteome</keyword>
<evidence type="ECO:0000256" key="7">
    <source>
        <dbReference type="ARBA" id="ARBA00025067"/>
    </source>
</evidence>
<dbReference type="Gene3D" id="3.40.430.10">
    <property type="entry name" value="Dihydrofolate Reductase, subunit A"/>
    <property type="match status" value="1"/>
</dbReference>
<dbReference type="InterPro" id="IPR012259">
    <property type="entry name" value="DHFR"/>
</dbReference>
<comment type="pathway">
    <text evidence="1 8">Cofactor biosynthesis; tetrahydrofolate biosynthesis; 5,6,7,8-tetrahydrofolate from 7,8-dihydrofolate: step 1/1.</text>
</comment>
<proteinExistence type="inferred from homology"/>
<evidence type="ECO:0000259" key="10">
    <source>
        <dbReference type="PROSITE" id="PS51330"/>
    </source>
</evidence>
<evidence type="ECO:0000256" key="2">
    <source>
        <dbReference type="ARBA" id="ARBA00009539"/>
    </source>
</evidence>
<evidence type="ECO:0000256" key="4">
    <source>
        <dbReference type="ARBA" id="ARBA00022563"/>
    </source>
</evidence>
<dbReference type="PANTHER" id="PTHR48069">
    <property type="entry name" value="DIHYDROFOLATE REDUCTASE"/>
    <property type="match status" value="1"/>
</dbReference>
<sequence length="166" mass="18463">MTTLTLIVARARNGVIGRNNQLPWRLPEDLAFFKRTTMGAPIVMGRKTHESIGRVLPGRRNIVVTRDTERRFDGCDTVTGLADALALAERDGASEVFLIGGAELFREGWPMAQKLILTEIDADFEGDISIDAPDAAVWKELSRETHRAGAPNDFDYSFVVYERRAA</sequence>
<dbReference type="Pfam" id="PF00186">
    <property type="entry name" value="DHFR_1"/>
    <property type="match status" value="1"/>
</dbReference>
<dbReference type="GO" id="GO:0016301">
    <property type="term" value="F:kinase activity"/>
    <property type="evidence" value="ECO:0007669"/>
    <property type="project" value="UniProtKB-KW"/>
</dbReference>
<keyword evidence="11" id="KW-0808">Transferase</keyword>
<keyword evidence="6 8" id="KW-0560">Oxidoreductase</keyword>
<dbReference type="GO" id="GO:0005829">
    <property type="term" value="C:cytosol"/>
    <property type="evidence" value="ECO:0007669"/>
    <property type="project" value="TreeGrafter"/>
</dbReference>
<reference evidence="11 12" key="1">
    <citation type="journal article" date="2015" name="Genome Announc.">
        <title>Draft Genome Sequence of Burkholderia sp. Strain PML1(12), an Ectomycorrhizosphere-Inhabiting Bacterium with Effective Mineral-Weathering Ability.</title>
        <authorList>
            <person name="Uroz S."/>
            <person name="Oger P."/>
        </authorList>
    </citation>
    <scope>NUCLEOTIDE SEQUENCE [LARGE SCALE GENOMIC DNA]</scope>
    <source>
        <strain evidence="12">PML1(12)</strain>
    </source>
</reference>
<comment type="caution">
    <text evidence="11">The sequence shown here is derived from an EMBL/GenBank/DDBJ whole genome shotgun (WGS) entry which is preliminary data.</text>
</comment>
<dbReference type="Proteomes" id="UP000035963">
    <property type="component" value="Unassembled WGS sequence"/>
</dbReference>
<dbReference type="PANTHER" id="PTHR48069:SF3">
    <property type="entry name" value="DIHYDROFOLATE REDUCTASE"/>
    <property type="match status" value="1"/>
</dbReference>
<dbReference type="EC" id="1.5.1.3" evidence="3 8"/>
<keyword evidence="11" id="KW-0418">Kinase</keyword>
<dbReference type="PATRIC" id="fig|908627.4.peg.305"/>